<dbReference type="FunFam" id="3.30.2080.10:FF:000001">
    <property type="entry name" value="Alpha-1,2-mannosidase subfamily"/>
    <property type="match status" value="1"/>
</dbReference>
<feature type="domain" description="Glycosyl hydrolase family 92 N-terminal" evidence="6">
    <location>
        <begin position="472"/>
        <end position="697"/>
    </location>
</feature>
<dbReference type="InterPro" id="IPR029033">
    <property type="entry name" value="His_PPase_superfam"/>
</dbReference>
<evidence type="ECO:0000256" key="3">
    <source>
        <dbReference type="ARBA" id="ARBA00022837"/>
    </source>
</evidence>
<keyword evidence="8" id="KW-1185">Reference proteome</keyword>
<dbReference type="InterPro" id="IPR050883">
    <property type="entry name" value="PNGase"/>
</dbReference>
<feature type="chain" id="PRO_5021423518" evidence="4">
    <location>
        <begin position="20"/>
        <end position="1199"/>
    </location>
</feature>
<dbReference type="InterPro" id="IPR008928">
    <property type="entry name" value="6-hairpin_glycosidase_sf"/>
</dbReference>
<protein>
    <submittedName>
        <fullName evidence="7">Glycoside hydrolase family 92 protein</fullName>
    </submittedName>
</protein>
<dbReference type="Gene3D" id="1.20.1610.10">
    <property type="entry name" value="alpha-1,2-mannosidases domains"/>
    <property type="match status" value="1"/>
</dbReference>
<accession>A0A4Y8V922</accession>
<sequence length="1199" mass="137406">MKKVILVIGFVMCLLLVQAQTRRQMGGVYCAYPFTEVETGKTLSIEKYEDEDNLVLEGYTPFYISHYGRHGSRWMPHDDRYTWVNRHFEDVSNLTPLGKKVRKILWRVWDNAQGNGGKLSKLGALQHRGIANRMYQRFPHIFATGNRVTARSSVVDRCAKSMLAFTDELHHLQPSLTMDVKTDSADMAWIAYTSPEEKALENRTKVTPKVSTDRFMHLLFKDISKIDDPMKLMGEMQAFTSSIQDVGLNFKSYPKDIEEQLNALFTDEEFRAFYEANNKRMTICNGDDLYNERIPMRSAVSLWHHIRDDADRALALGKPSADLRFGHDTNLYRLLTLLGAGYERVSEETGMFESSCDRYDYNRMDVVVPMATNLQMIFYKKNVPDEAHPEKNIVVRLLYNEVNEAQIKGMEDVFYGSDVPPYDKNYFSWEEFKQYMESRIDKAEHVRQLHALNTMVGTAQANTKTAGMFGKGSEEHGQTLPAVLVPNGQNFWTPQTQDTEKKCIAPYYYKDTELQGFRNSHWIVGGCTQDYGSFTVATLGGKLRLQPEERATPFSHADEISHPHYYAINLRKEHLKTELTALSHTAILRVTPQEDQDVHIVINPNSDEGEGYIEIDTLNHRVYGYNPVHRIYQGWGEPAGFSGHFVLEYPEGLVDFGVFSKESKKGKGLEAKGARIGAWLTFKGQTEKPMELRTASSFTGKENAISNLEKEVDNLASSFDEMRERAIDAWCDRFHTIDVQSKDTAKVNQFYGAFYRASFLPRQMSDVNGDYPPFAHGETKQENSSLVTLHSSLPKAYGDFSMWDIYRAELPLYNIITPTLSGDMMQSLVNMYKEGGWMPIFPCWNSYTAAMIGDHAGVALADAYVKGIRGFDAQTAYQGMRKNAFQSPKSFEEYKDGMGRRALKSYLKYEFIPMEDSVKEAFHQNEQTSRTLEYAFDDFAVAQMAKLLADSLEYQKNKGHLLSLDKKMLLADYEQLMRRSENWRHVINPKTGWADGRHQNRKWENNLDLVHRKSYITEGATCHYTWYVPQNVEGLFQVINNSGQNVIARLDRMFDEGLYWHGNEPCHQIAYLYNKAGAPWKTQQRIHHILNTEYNDTPGGLSGNDDAGQMSAWYMFSAIGFYPVCPATPYYYIGTPSFDKVTFNLENGRKFEIVAEEVDDENFYIQQVDLNGKSGYFLSHDDLLKGGKLSFRMGNSPKY</sequence>
<keyword evidence="3" id="KW-0106">Calcium</keyword>
<dbReference type="InterPro" id="IPR012939">
    <property type="entry name" value="Glyco_hydro_92"/>
</dbReference>
<keyword evidence="7" id="KW-0378">Hydrolase</keyword>
<evidence type="ECO:0000259" key="6">
    <source>
        <dbReference type="Pfam" id="PF17678"/>
    </source>
</evidence>
<dbReference type="PANTHER" id="PTHR12143">
    <property type="entry name" value="PEPTIDE N-GLYCANASE PNGASE -RELATED"/>
    <property type="match status" value="1"/>
</dbReference>
<dbReference type="Gene3D" id="1.20.1050.60">
    <property type="entry name" value="alpha-1,2-mannosidase"/>
    <property type="match status" value="1"/>
</dbReference>
<keyword evidence="4" id="KW-0732">Signal</keyword>
<dbReference type="OrthoDB" id="9762711at2"/>
<evidence type="ECO:0000313" key="7">
    <source>
        <dbReference type="EMBL" id="TFH76294.1"/>
    </source>
</evidence>
<dbReference type="InterPro" id="IPR041371">
    <property type="entry name" value="GH92_N"/>
</dbReference>
<evidence type="ECO:0000259" key="5">
    <source>
        <dbReference type="Pfam" id="PF07971"/>
    </source>
</evidence>
<comment type="caution">
    <text evidence="7">The sequence shown here is derived from an EMBL/GenBank/DDBJ whole genome shotgun (WGS) entry which is preliminary data.</text>
</comment>
<dbReference type="InterPro" id="IPR014718">
    <property type="entry name" value="GH-type_carb-bd"/>
</dbReference>
<proteinExistence type="predicted"/>
<dbReference type="GO" id="GO:0005829">
    <property type="term" value="C:cytosol"/>
    <property type="evidence" value="ECO:0007669"/>
    <property type="project" value="TreeGrafter"/>
</dbReference>
<feature type="domain" description="Glycosyl hydrolase family 92" evidence="5">
    <location>
        <begin position="703"/>
        <end position="1195"/>
    </location>
</feature>
<dbReference type="GeneID" id="302996395"/>
<dbReference type="Proteomes" id="UP000297872">
    <property type="component" value="Unassembled WGS sequence"/>
</dbReference>
<dbReference type="PANTHER" id="PTHR12143:SF43">
    <property type="entry name" value="PUTATIVE-RELATED"/>
    <property type="match status" value="1"/>
</dbReference>
<reference evidence="7 8" key="1">
    <citation type="submission" date="2019-02" db="EMBL/GenBank/DDBJ databases">
        <title>Draft Genome Sequence of the Prevotella sp. BCRC 81118, Isolated from Human Feces.</title>
        <authorList>
            <person name="Huang C.-H."/>
        </authorList>
    </citation>
    <scope>NUCLEOTIDE SEQUENCE [LARGE SCALE GENOMIC DNA]</scope>
    <source>
        <strain evidence="7 8">BCRC 81118</strain>
    </source>
</reference>
<dbReference type="GO" id="GO:0005975">
    <property type="term" value="P:carbohydrate metabolic process"/>
    <property type="evidence" value="ECO:0007669"/>
    <property type="project" value="InterPro"/>
</dbReference>
<dbReference type="GO" id="GO:0000224">
    <property type="term" value="F:peptide-N4-(N-acetyl-beta-glucosaminyl)asparagine amidase activity"/>
    <property type="evidence" value="ECO:0007669"/>
    <property type="project" value="TreeGrafter"/>
</dbReference>
<feature type="signal peptide" evidence="4">
    <location>
        <begin position="1"/>
        <end position="19"/>
    </location>
</feature>
<dbReference type="Gene3D" id="3.30.2080.10">
    <property type="entry name" value="GH92 mannosidase domain"/>
    <property type="match status" value="1"/>
</dbReference>
<dbReference type="AlphaFoldDB" id="A0A4Y8V922"/>
<dbReference type="Pfam" id="PF00328">
    <property type="entry name" value="His_Phos_2"/>
    <property type="match status" value="1"/>
</dbReference>
<dbReference type="GO" id="GO:0006516">
    <property type="term" value="P:glycoprotein catabolic process"/>
    <property type="evidence" value="ECO:0007669"/>
    <property type="project" value="TreeGrafter"/>
</dbReference>
<evidence type="ECO:0000313" key="8">
    <source>
        <dbReference type="Proteomes" id="UP000297872"/>
    </source>
</evidence>
<evidence type="ECO:0000256" key="2">
    <source>
        <dbReference type="ARBA" id="ARBA00011245"/>
    </source>
</evidence>
<dbReference type="FunFam" id="1.20.1050.60:FF:000001">
    <property type="entry name" value="Putative alpha-1,2-mannosidase"/>
    <property type="match status" value="1"/>
</dbReference>
<dbReference type="NCBIfam" id="TIGR01180">
    <property type="entry name" value="aman2_put"/>
    <property type="match status" value="1"/>
</dbReference>
<dbReference type="EMBL" id="SGVY01000050">
    <property type="protein sequence ID" value="TFH76294.1"/>
    <property type="molecule type" value="Genomic_DNA"/>
</dbReference>
<dbReference type="InterPro" id="IPR000560">
    <property type="entry name" value="His_Pase_clade-2"/>
</dbReference>
<evidence type="ECO:0000256" key="4">
    <source>
        <dbReference type="SAM" id="SignalP"/>
    </source>
</evidence>
<dbReference type="Pfam" id="PF07971">
    <property type="entry name" value="Glyco_hydro_92"/>
    <property type="match status" value="1"/>
</dbReference>
<dbReference type="SUPFAM" id="SSF48208">
    <property type="entry name" value="Six-hairpin glycosidases"/>
    <property type="match status" value="1"/>
</dbReference>
<dbReference type="SUPFAM" id="SSF53254">
    <property type="entry name" value="Phosphoglycerate mutase-like"/>
    <property type="match status" value="1"/>
</dbReference>
<comment type="subunit">
    <text evidence="2">Monomer.</text>
</comment>
<organism evidence="7 8">
    <name type="scientific">Segatella hominis</name>
    <dbReference type="NCBI Taxonomy" id="2518605"/>
    <lineage>
        <taxon>Bacteria</taxon>
        <taxon>Pseudomonadati</taxon>
        <taxon>Bacteroidota</taxon>
        <taxon>Bacteroidia</taxon>
        <taxon>Bacteroidales</taxon>
        <taxon>Prevotellaceae</taxon>
        <taxon>Segatella</taxon>
    </lineage>
</organism>
<evidence type="ECO:0000256" key="1">
    <source>
        <dbReference type="ARBA" id="ARBA00001913"/>
    </source>
</evidence>
<dbReference type="Pfam" id="PF17678">
    <property type="entry name" value="Glyco_hydro_92N"/>
    <property type="match status" value="1"/>
</dbReference>
<dbReference type="GO" id="GO:0030246">
    <property type="term" value="F:carbohydrate binding"/>
    <property type="evidence" value="ECO:0007669"/>
    <property type="project" value="InterPro"/>
</dbReference>
<dbReference type="Gene3D" id="3.40.50.1240">
    <property type="entry name" value="Phosphoglycerate mutase-like"/>
    <property type="match status" value="1"/>
</dbReference>
<comment type="cofactor">
    <cofactor evidence="1">
        <name>Ca(2+)</name>
        <dbReference type="ChEBI" id="CHEBI:29108"/>
    </cofactor>
</comment>
<dbReference type="RefSeq" id="WP_134844285.1">
    <property type="nucleotide sequence ID" value="NZ_SGVY01000050.1"/>
</dbReference>
<name>A0A4Y8V922_9BACT</name>
<dbReference type="Gene3D" id="2.70.98.10">
    <property type="match status" value="1"/>
</dbReference>
<gene>
    <name evidence="7" type="ORF">EXN75_14080</name>
</gene>
<dbReference type="InterPro" id="IPR005887">
    <property type="entry name" value="GH92_a_mannosidase_put"/>
</dbReference>